<protein>
    <submittedName>
        <fullName evidence="2">Retrovirus-related Pol polyprotein from transposon 17.6</fullName>
    </submittedName>
</protein>
<dbReference type="InterPro" id="IPR043502">
    <property type="entry name" value="DNA/RNA_pol_sf"/>
</dbReference>
<evidence type="ECO:0000313" key="2">
    <source>
        <dbReference type="EMBL" id="RDX94593.1"/>
    </source>
</evidence>
<dbReference type="InterPro" id="IPR043128">
    <property type="entry name" value="Rev_trsase/Diguanyl_cyclase"/>
</dbReference>
<proteinExistence type="predicted"/>
<dbReference type="CDD" id="cd01647">
    <property type="entry name" value="RT_LTR"/>
    <property type="match status" value="1"/>
</dbReference>
<evidence type="ECO:0000313" key="3">
    <source>
        <dbReference type="Proteomes" id="UP000257109"/>
    </source>
</evidence>
<keyword evidence="3" id="KW-1185">Reference proteome</keyword>
<dbReference type="EMBL" id="QJKJ01004331">
    <property type="protein sequence ID" value="RDX94593.1"/>
    <property type="molecule type" value="Genomic_DNA"/>
</dbReference>
<comment type="caution">
    <text evidence="2">The sequence shown here is derived from an EMBL/GenBank/DDBJ whole genome shotgun (WGS) entry which is preliminary data.</text>
</comment>
<organism evidence="2 3">
    <name type="scientific">Mucuna pruriens</name>
    <name type="common">Velvet bean</name>
    <name type="synonym">Dolichos pruriens</name>
    <dbReference type="NCBI Taxonomy" id="157652"/>
    <lineage>
        <taxon>Eukaryota</taxon>
        <taxon>Viridiplantae</taxon>
        <taxon>Streptophyta</taxon>
        <taxon>Embryophyta</taxon>
        <taxon>Tracheophyta</taxon>
        <taxon>Spermatophyta</taxon>
        <taxon>Magnoliopsida</taxon>
        <taxon>eudicotyledons</taxon>
        <taxon>Gunneridae</taxon>
        <taxon>Pentapetalae</taxon>
        <taxon>rosids</taxon>
        <taxon>fabids</taxon>
        <taxon>Fabales</taxon>
        <taxon>Fabaceae</taxon>
        <taxon>Papilionoideae</taxon>
        <taxon>50 kb inversion clade</taxon>
        <taxon>NPAAA clade</taxon>
        <taxon>indigoferoid/millettioid clade</taxon>
        <taxon>Phaseoleae</taxon>
        <taxon>Mucuna</taxon>
    </lineage>
</organism>
<dbReference type="AlphaFoldDB" id="A0A371GVZ0"/>
<gene>
    <name evidence="2" type="primary">pol</name>
    <name evidence="2" type="ORF">CR513_23007</name>
</gene>
<dbReference type="SUPFAM" id="SSF56672">
    <property type="entry name" value="DNA/RNA polymerases"/>
    <property type="match status" value="1"/>
</dbReference>
<dbReference type="OrthoDB" id="1936626at2759"/>
<reference evidence="2" key="1">
    <citation type="submission" date="2018-05" db="EMBL/GenBank/DDBJ databases">
        <title>Draft genome of Mucuna pruriens seed.</title>
        <authorList>
            <person name="Nnadi N.E."/>
            <person name="Vos R."/>
            <person name="Hasami M.H."/>
            <person name="Devisetty U.K."/>
            <person name="Aguiy J.C."/>
        </authorList>
    </citation>
    <scope>NUCLEOTIDE SEQUENCE [LARGE SCALE GENOMIC DNA]</scope>
    <source>
        <strain evidence="2">JCA_2017</strain>
    </source>
</reference>
<dbReference type="InterPro" id="IPR000477">
    <property type="entry name" value="RT_dom"/>
</dbReference>
<sequence>MDAYSSYNENRIHPQDKAKTTFIIGMRTFCYKVMPFGMKNVGATYQRLMDRIFKDVMGRDVEVYVDDMVIKSTIAGEYCNTLRRIFDIMEKHQLKLNLEKCLFESKLERGLRPILRSVIRHRQEKAKEHQGGVAIRRKDYSLVTCPILVD</sequence>
<dbReference type="Gene3D" id="3.30.70.270">
    <property type="match status" value="1"/>
</dbReference>
<dbReference type="InterPro" id="IPR053134">
    <property type="entry name" value="RNA-dir_DNA_polymerase"/>
</dbReference>
<dbReference type="Proteomes" id="UP000257109">
    <property type="component" value="Unassembled WGS sequence"/>
</dbReference>
<dbReference type="PANTHER" id="PTHR24559">
    <property type="entry name" value="TRANSPOSON TY3-I GAG-POL POLYPROTEIN"/>
    <property type="match status" value="1"/>
</dbReference>
<dbReference type="Pfam" id="PF00078">
    <property type="entry name" value="RVT_1"/>
    <property type="match status" value="1"/>
</dbReference>
<feature type="non-terminal residue" evidence="2">
    <location>
        <position position="1"/>
    </location>
</feature>
<evidence type="ECO:0000259" key="1">
    <source>
        <dbReference type="Pfam" id="PF00078"/>
    </source>
</evidence>
<dbReference type="STRING" id="157652.A0A371GVZ0"/>
<name>A0A371GVZ0_MUCPR</name>
<dbReference type="Gene3D" id="3.10.10.10">
    <property type="entry name" value="HIV Type 1 Reverse Transcriptase, subunit A, domain 1"/>
    <property type="match status" value="1"/>
</dbReference>
<dbReference type="PANTHER" id="PTHR24559:SF430">
    <property type="entry name" value="RNA-DIRECTED DNA POLYMERASE"/>
    <property type="match status" value="1"/>
</dbReference>
<feature type="domain" description="Reverse transcriptase" evidence="1">
    <location>
        <begin position="1"/>
        <end position="104"/>
    </location>
</feature>
<accession>A0A371GVZ0</accession>